<dbReference type="EMBL" id="FR719190">
    <property type="protein sequence ID" value="CBX80178.1"/>
    <property type="molecule type" value="Genomic_DNA"/>
</dbReference>
<comment type="subunit">
    <text evidence="3">Homotetramer.</text>
</comment>
<dbReference type="InterPro" id="IPR015424">
    <property type="entry name" value="PyrdxlP-dep_Trfase"/>
</dbReference>
<evidence type="ECO:0000259" key="7">
    <source>
        <dbReference type="Pfam" id="PF01212"/>
    </source>
</evidence>
<keyword evidence="5 8" id="KW-0456">Lyase</keyword>
<evidence type="ECO:0000256" key="3">
    <source>
        <dbReference type="ARBA" id="ARBA00011881"/>
    </source>
</evidence>
<dbReference type="NCBIfam" id="NF041359">
    <property type="entry name" value="GntG_guanitoxin"/>
    <property type="match status" value="1"/>
</dbReference>
<proteinExistence type="inferred from homology"/>
<sequence length="359" mass="38768">MIDLRSDTVTRPTAAMLQVMMHAETGDDVCGDDPTVNQLEAETARLSGKAAALFLPTGTQANLVALLCHCQRGEEYIVGQLAHNYKYEAGGAAVLGSIQPQPILAAADGTLPLDVVAQFIKPDEIHFAVTRLLSLENTHNGKVLPISYLQQAWDFTRERQLALHIDGARIFNAAVALGLPLETLARYCDTLTICLSKGLATPVGSMLCGSEAFIQRARRWRKMTGGGLRQAGILAAAGLYALQHNVARLKDDHDNAAWLAGALQDLGVDVISQDTNMVFLRLPQAQIASLGPWMRERDILLSPGAVTRLVTHIDVDRAALQILVNAWRAFQQRANRYCAGYFSSSAAAIASVSASAMPR</sequence>
<dbReference type="FunFam" id="3.40.640.10:FF:000030">
    <property type="entry name" value="Low-specificity L-threonine aldolase"/>
    <property type="match status" value="1"/>
</dbReference>
<dbReference type="InterPro" id="IPR023603">
    <property type="entry name" value="Low_specificity_L-TA-like"/>
</dbReference>
<dbReference type="GO" id="GO:0006545">
    <property type="term" value="P:glycine biosynthetic process"/>
    <property type="evidence" value="ECO:0007669"/>
    <property type="project" value="TreeGrafter"/>
</dbReference>
<reference evidence="8" key="1">
    <citation type="journal article" date="2011" name="J. Bacteriol.">
        <title>Genome Sequence of an Erwinia amylovora Strain with Pathogenicity Restricted to Rubus Plants.</title>
        <authorList>
            <person name="Powney R."/>
            <person name="Smits T.H."/>
            <person name="Sawbridge T."/>
            <person name="Frey B."/>
            <person name="Blom J."/>
            <person name="Frey J.E."/>
            <person name="Plummer K.M."/>
            <person name="Beer S.V."/>
            <person name="Luck J."/>
            <person name="Duffy B."/>
            <person name="Rodoni B."/>
        </authorList>
    </citation>
    <scope>NUCLEOTIDE SEQUENCE</scope>
    <source>
        <strain evidence="8">ATCC BAA-2158</strain>
    </source>
</reference>
<evidence type="ECO:0000256" key="1">
    <source>
        <dbReference type="ARBA" id="ARBA00001933"/>
    </source>
</evidence>
<dbReference type="GO" id="GO:0008732">
    <property type="term" value="F:L-allo-threonine aldolase activity"/>
    <property type="evidence" value="ECO:0007669"/>
    <property type="project" value="TreeGrafter"/>
</dbReference>
<dbReference type="Gene3D" id="3.40.640.10">
    <property type="entry name" value="Type I PLP-dependent aspartate aminotransferase-like (Major domain)"/>
    <property type="match status" value="1"/>
</dbReference>
<dbReference type="Pfam" id="PF01212">
    <property type="entry name" value="Beta_elim_lyase"/>
    <property type="match status" value="1"/>
</dbReference>
<dbReference type="Gene3D" id="3.90.1150.10">
    <property type="entry name" value="Aspartate Aminotransferase, domain 1"/>
    <property type="match status" value="1"/>
</dbReference>
<dbReference type="InterPro" id="IPR001597">
    <property type="entry name" value="ArAA_b-elim_lyase/Thr_aldolase"/>
</dbReference>
<comment type="cofactor">
    <cofactor evidence="1">
        <name>pyridoxal 5'-phosphate</name>
        <dbReference type="ChEBI" id="CHEBI:597326"/>
    </cofactor>
</comment>
<comment type="similarity">
    <text evidence="2">Belongs to the threonine aldolase family.</text>
</comment>
<dbReference type="EC" id="4.1.2.5" evidence="8"/>
<gene>
    <name evidence="8" type="primary">ltaE</name>
    <name evidence="8" type="ORF">EAIL5_1358</name>
</gene>
<name>E5B3X5_ERWAM</name>
<dbReference type="GO" id="GO:0005829">
    <property type="term" value="C:cytosol"/>
    <property type="evidence" value="ECO:0007669"/>
    <property type="project" value="TreeGrafter"/>
</dbReference>
<evidence type="ECO:0000256" key="5">
    <source>
        <dbReference type="ARBA" id="ARBA00023239"/>
    </source>
</evidence>
<evidence type="ECO:0000256" key="6">
    <source>
        <dbReference type="PIRSR" id="PIRSR017617-1"/>
    </source>
</evidence>
<evidence type="ECO:0000313" key="8">
    <source>
        <dbReference type="EMBL" id="CBX80178.1"/>
    </source>
</evidence>
<evidence type="ECO:0000256" key="2">
    <source>
        <dbReference type="ARBA" id="ARBA00006966"/>
    </source>
</evidence>
<feature type="modified residue" description="N6-(pyridoxal phosphate)lysine" evidence="6">
    <location>
        <position position="197"/>
    </location>
</feature>
<dbReference type="SUPFAM" id="SSF53383">
    <property type="entry name" value="PLP-dependent transferases"/>
    <property type="match status" value="1"/>
</dbReference>
<dbReference type="CDD" id="cd06502">
    <property type="entry name" value="TA_like"/>
    <property type="match status" value="1"/>
</dbReference>
<dbReference type="PANTHER" id="PTHR48097:SF9">
    <property type="entry name" value="L-THREONINE ALDOLASE"/>
    <property type="match status" value="1"/>
</dbReference>
<organism evidence="8">
    <name type="scientific">Erwinia amylovora ATCC BAA-2158</name>
    <dbReference type="NCBI Taxonomy" id="889211"/>
    <lineage>
        <taxon>Bacteria</taxon>
        <taxon>Pseudomonadati</taxon>
        <taxon>Pseudomonadota</taxon>
        <taxon>Gammaproteobacteria</taxon>
        <taxon>Enterobacterales</taxon>
        <taxon>Erwiniaceae</taxon>
        <taxon>Erwinia</taxon>
    </lineage>
</organism>
<dbReference type="NCBIfam" id="NF007825">
    <property type="entry name" value="PRK10534.1"/>
    <property type="match status" value="1"/>
</dbReference>
<dbReference type="PANTHER" id="PTHR48097">
    <property type="entry name" value="L-THREONINE ALDOLASE-RELATED"/>
    <property type="match status" value="1"/>
</dbReference>
<feature type="domain" description="Aromatic amino acid beta-eliminating lyase/threonine aldolase" evidence="7">
    <location>
        <begin position="3"/>
        <end position="281"/>
    </location>
</feature>
<evidence type="ECO:0000256" key="4">
    <source>
        <dbReference type="ARBA" id="ARBA00022898"/>
    </source>
</evidence>
<dbReference type="PIRSF" id="PIRSF017617">
    <property type="entry name" value="Thr_aldolase"/>
    <property type="match status" value="1"/>
</dbReference>
<dbReference type="InterPro" id="IPR015422">
    <property type="entry name" value="PyrdxlP-dep_Trfase_small"/>
</dbReference>
<dbReference type="AlphaFoldDB" id="E5B3X5"/>
<dbReference type="InterPro" id="IPR015421">
    <property type="entry name" value="PyrdxlP-dep_Trfase_major"/>
</dbReference>
<keyword evidence="4" id="KW-0663">Pyridoxal phosphate</keyword>
<protein>
    <submittedName>
        <fullName evidence="8">K01620 threonine aldolase</fullName>
        <ecNumber evidence="8">4.1.2.5</ecNumber>
    </submittedName>
</protein>
<dbReference type="GO" id="GO:0006567">
    <property type="term" value="P:L-threonine catabolic process"/>
    <property type="evidence" value="ECO:0007669"/>
    <property type="project" value="TreeGrafter"/>
</dbReference>
<accession>E5B3X5</accession>